<reference evidence="1 2" key="1">
    <citation type="journal article" date="2020" name="Microb. Genom.">
        <title>Genetic diversity of clinical and environmental Mucorales isolates obtained from an investigation of mucormycosis cases among solid organ transplant recipients.</title>
        <authorList>
            <person name="Nguyen M.H."/>
            <person name="Kaul D."/>
            <person name="Muto C."/>
            <person name="Cheng S.J."/>
            <person name="Richter R.A."/>
            <person name="Bruno V.M."/>
            <person name="Liu G."/>
            <person name="Beyhan S."/>
            <person name="Sundermann A.J."/>
            <person name="Mounaud S."/>
            <person name="Pasculle A.W."/>
            <person name="Nierman W.C."/>
            <person name="Driscoll E."/>
            <person name="Cumbie R."/>
            <person name="Clancy C.J."/>
            <person name="Dupont C.L."/>
        </authorList>
    </citation>
    <scope>NUCLEOTIDE SEQUENCE [LARGE SCALE GENOMIC DNA]</scope>
    <source>
        <strain evidence="1 2">GL24</strain>
    </source>
</reference>
<organism evidence="1 2">
    <name type="scientific">Rhizopus delemar</name>
    <dbReference type="NCBI Taxonomy" id="936053"/>
    <lineage>
        <taxon>Eukaryota</taxon>
        <taxon>Fungi</taxon>
        <taxon>Fungi incertae sedis</taxon>
        <taxon>Mucoromycota</taxon>
        <taxon>Mucoromycotina</taxon>
        <taxon>Mucoromycetes</taxon>
        <taxon>Mucorales</taxon>
        <taxon>Mucorineae</taxon>
        <taxon>Rhizopodaceae</taxon>
        <taxon>Rhizopus</taxon>
    </lineage>
</organism>
<evidence type="ECO:0000313" key="1">
    <source>
        <dbReference type="EMBL" id="KAG1529786.1"/>
    </source>
</evidence>
<sequence length="110" mass="12257">MGIADIRAGARVDQQLHRVRAGRELGRQIQRRAPFTMKFQRAAGVDQQLQHRQVLGDLRVVGAHRRLLQRRESIRGHGCRVRARLQASLHPFNIAAAGGVEYLAGFQGGS</sequence>
<proteinExistence type="predicted"/>
<dbReference type="Proteomes" id="UP000740926">
    <property type="component" value="Unassembled WGS sequence"/>
</dbReference>
<dbReference type="AlphaFoldDB" id="A0A9P7C0C5"/>
<name>A0A9P7C0C5_9FUNG</name>
<keyword evidence="2" id="KW-1185">Reference proteome</keyword>
<dbReference type="EMBL" id="JAANIU010014038">
    <property type="protein sequence ID" value="KAG1529786.1"/>
    <property type="molecule type" value="Genomic_DNA"/>
</dbReference>
<evidence type="ECO:0000313" key="2">
    <source>
        <dbReference type="Proteomes" id="UP000740926"/>
    </source>
</evidence>
<accession>A0A9P7C0C5</accession>
<gene>
    <name evidence="1" type="ORF">G6F50_017762</name>
</gene>
<protein>
    <submittedName>
        <fullName evidence="1">Uncharacterized protein</fullName>
    </submittedName>
</protein>
<comment type="caution">
    <text evidence="1">The sequence shown here is derived from an EMBL/GenBank/DDBJ whole genome shotgun (WGS) entry which is preliminary data.</text>
</comment>